<dbReference type="EMBL" id="AE017194">
    <property type="protein sequence ID" value="AAS39768.1"/>
    <property type="molecule type" value="Genomic_DNA"/>
</dbReference>
<accession>Q73D77</accession>
<name>Q73D77_BACC1</name>
<dbReference type="Proteomes" id="UP000002527">
    <property type="component" value="Chromosome"/>
</dbReference>
<sequence length="67" mass="7429">MYDSCPFFPATAVATAAPAATANGINGNGIQIVPFMRNFSYKINIIKILRYYQGILQIFWKKSVILG</sequence>
<protein>
    <submittedName>
        <fullName evidence="1">Uncharacterized protein</fullName>
    </submittedName>
</protein>
<proteinExistence type="predicted"/>
<gene>
    <name evidence="1" type="ordered locus">BCE_0837</name>
</gene>
<reference evidence="1 2" key="1">
    <citation type="journal article" date="2004" name="Nucleic Acids Res.">
        <title>The genome sequence of Bacillus cereus ATCC 10987 reveals metabolic adaptations and a large plasmid related to Bacillus anthracis pXO1.</title>
        <authorList>
            <person name="Rasko D.A."/>
            <person name="Ravel J."/>
            <person name="Okstad O.A."/>
            <person name="Helgason E."/>
            <person name="Cer R.Z."/>
            <person name="Jiang L."/>
            <person name="Shores K.A."/>
            <person name="Fouts D.E."/>
            <person name="Tourasse N.J."/>
            <person name="Angiuoli S.V."/>
            <person name="Kolonay J."/>
            <person name="Nelson W.C."/>
            <person name="Kolsto A.-B."/>
            <person name="Fraser C.M."/>
            <person name="Read T.D."/>
        </authorList>
    </citation>
    <scope>NUCLEOTIDE SEQUENCE [LARGE SCALE GENOMIC DNA]</scope>
    <source>
        <strain evidence="2">ATCC 10987 / NRS 248</strain>
    </source>
</reference>
<dbReference type="KEGG" id="bca:BCE_0837"/>
<evidence type="ECO:0000313" key="1">
    <source>
        <dbReference type="EMBL" id="AAS39768.1"/>
    </source>
</evidence>
<organism evidence="1 2">
    <name type="scientific">Bacillus cereus (strain ATCC 10987 / NRS 248)</name>
    <dbReference type="NCBI Taxonomy" id="222523"/>
    <lineage>
        <taxon>Bacteria</taxon>
        <taxon>Bacillati</taxon>
        <taxon>Bacillota</taxon>
        <taxon>Bacilli</taxon>
        <taxon>Bacillales</taxon>
        <taxon>Bacillaceae</taxon>
        <taxon>Bacillus</taxon>
        <taxon>Bacillus cereus group</taxon>
    </lineage>
</organism>
<dbReference type="AlphaFoldDB" id="Q73D77"/>
<dbReference type="HOGENOM" id="CLU_2803261_0_0_9"/>
<evidence type="ECO:0000313" key="2">
    <source>
        <dbReference type="Proteomes" id="UP000002527"/>
    </source>
</evidence>